<dbReference type="AlphaFoldDB" id="A0A2R7Y2R5"/>
<comment type="caution">
    <text evidence="1">The sequence shown here is derived from an EMBL/GenBank/DDBJ whole genome shotgun (WGS) entry which is preliminary data.</text>
</comment>
<protein>
    <submittedName>
        <fullName evidence="1">Uncharacterized protein</fullName>
    </submittedName>
</protein>
<organism evidence="1 2">
    <name type="scientific">Candidatus Terraquivivens tikiterensis</name>
    <dbReference type="NCBI Taxonomy" id="1980982"/>
    <lineage>
        <taxon>Archaea</taxon>
        <taxon>Nitrososphaerota</taxon>
        <taxon>Candidatus Wolframiiraptoraceae</taxon>
        <taxon>Candidatus Terraquivivens</taxon>
    </lineage>
</organism>
<gene>
    <name evidence="1" type="ORF">B9J98_07645</name>
</gene>
<proteinExistence type="predicted"/>
<evidence type="ECO:0000313" key="2">
    <source>
        <dbReference type="Proteomes" id="UP000244066"/>
    </source>
</evidence>
<evidence type="ECO:0000313" key="1">
    <source>
        <dbReference type="EMBL" id="PUA31102.1"/>
    </source>
</evidence>
<dbReference type="Proteomes" id="UP000244066">
    <property type="component" value="Unassembled WGS sequence"/>
</dbReference>
<sequence length="68" mass="8251">MSRHLVIISNFKRMRGTTIKTERKQSSMKKPQMITYHEVMAGVKRLRGKKEENLFRRLFSMMKLLEYM</sequence>
<name>A0A2R7Y2R5_9ARCH</name>
<reference evidence="1 2" key="1">
    <citation type="submission" date="2017-04" db="EMBL/GenBank/DDBJ databases">
        <title>Draft Aigarchaeota genome from a New Zealand hot spring.</title>
        <authorList>
            <person name="Reysenbach A.-L."/>
            <person name="Donaho J.A."/>
            <person name="Gerhart J."/>
            <person name="Kelley J.F."/>
            <person name="Kouba K."/>
            <person name="Podar M."/>
            <person name="Stott M."/>
        </authorList>
    </citation>
    <scope>NUCLEOTIDE SEQUENCE [LARGE SCALE GENOMIC DNA]</scope>
    <source>
        <strain evidence="1">NZ13_MG1</strain>
    </source>
</reference>
<dbReference type="EMBL" id="NDWU01000026">
    <property type="protein sequence ID" value="PUA31102.1"/>
    <property type="molecule type" value="Genomic_DNA"/>
</dbReference>
<accession>A0A2R7Y2R5</accession>